<dbReference type="EMBL" id="CP022415">
    <property type="protein sequence ID" value="ASM71041.1"/>
    <property type="molecule type" value="Genomic_DNA"/>
</dbReference>
<feature type="transmembrane region" description="Helical" evidence="8">
    <location>
        <begin position="99"/>
        <end position="118"/>
    </location>
</feature>
<dbReference type="RefSeq" id="WP_089419150.1">
    <property type="nucleotide sequence ID" value="NZ_CP022415.1"/>
</dbReference>
<feature type="transmembrane region" description="Helical" evidence="8">
    <location>
        <begin position="124"/>
        <end position="150"/>
    </location>
</feature>
<feature type="transmembrane region" description="Helical" evidence="8">
    <location>
        <begin position="73"/>
        <end position="92"/>
    </location>
</feature>
<dbReference type="KEGG" id="spse:SULPSESMR1_00203"/>
<gene>
    <name evidence="9" type="ORF">SULPSESMR1_00203</name>
</gene>
<keyword evidence="4 8" id="KW-1003">Cell membrane</keyword>
<reference evidence="9 10" key="1">
    <citation type="submission" date="2017-07" db="EMBL/GenBank/DDBJ databases">
        <title>Genome Sequence of Sulfitobacter pseudonitzschiae Strain SMR1 Isolated from a culture of the Diatom Skeletonema marinoi.</title>
        <authorList>
            <person name="Topel M."/>
            <person name="Pinder M.I.M."/>
            <person name="Johansson O.N."/>
            <person name="Kourtchenko O."/>
            <person name="Godhe A."/>
            <person name="Clarke A.K."/>
        </authorList>
    </citation>
    <scope>NUCLEOTIDE SEQUENCE [LARGE SCALE GENOMIC DNA]</scope>
    <source>
        <strain evidence="9 10">SMR1</strain>
    </source>
</reference>
<feature type="transmembrane region" description="Helical" evidence="8">
    <location>
        <begin position="216"/>
        <end position="234"/>
    </location>
</feature>
<evidence type="ECO:0000256" key="1">
    <source>
        <dbReference type="ARBA" id="ARBA00004651"/>
    </source>
</evidence>
<dbReference type="InterPro" id="IPR052017">
    <property type="entry name" value="TSUP"/>
</dbReference>
<feature type="transmembrane region" description="Helical" evidence="8">
    <location>
        <begin position="42"/>
        <end position="61"/>
    </location>
</feature>
<organism evidence="9 10">
    <name type="scientific">Pseudosulfitobacter pseudonitzschiae</name>
    <dbReference type="NCBI Taxonomy" id="1402135"/>
    <lineage>
        <taxon>Bacteria</taxon>
        <taxon>Pseudomonadati</taxon>
        <taxon>Pseudomonadota</taxon>
        <taxon>Alphaproteobacteria</taxon>
        <taxon>Rhodobacterales</taxon>
        <taxon>Roseobacteraceae</taxon>
        <taxon>Pseudosulfitobacter</taxon>
    </lineage>
</organism>
<evidence type="ECO:0000313" key="9">
    <source>
        <dbReference type="EMBL" id="ASM71041.1"/>
    </source>
</evidence>
<keyword evidence="5 8" id="KW-0812">Transmembrane</keyword>
<feature type="transmembrane region" description="Helical" evidence="8">
    <location>
        <begin position="187"/>
        <end position="204"/>
    </location>
</feature>
<comment type="similarity">
    <text evidence="2 8">Belongs to the 4-toluene sulfonate uptake permease (TSUP) (TC 2.A.102) family.</text>
</comment>
<evidence type="ECO:0000256" key="3">
    <source>
        <dbReference type="ARBA" id="ARBA00022448"/>
    </source>
</evidence>
<evidence type="ECO:0000256" key="2">
    <source>
        <dbReference type="ARBA" id="ARBA00009142"/>
    </source>
</evidence>
<keyword evidence="3" id="KW-0813">Transport</keyword>
<dbReference type="AlphaFoldDB" id="A0A221JWB3"/>
<dbReference type="GO" id="GO:0005886">
    <property type="term" value="C:plasma membrane"/>
    <property type="evidence" value="ECO:0007669"/>
    <property type="project" value="UniProtKB-SubCell"/>
</dbReference>
<evidence type="ECO:0000256" key="8">
    <source>
        <dbReference type="RuleBase" id="RU363041"/>
    </source>
</evidence>
<dbReference type="PANTHER" id="PTHR30269">
    <property type="entry name" value="TRANSMEMBRANE PROTEIN YFCA"/>
    <property type="match status" value="1"/>
</dbReference>
<dbReference type="Pfam" id="PF01925">
    <property type="entry name" value="TauE"/>
    <property type="match status" value="1"/>
</dbReference>
<dbReference type="OrthoDB" id="5472127at2"/>
<accession>A0A221JWB3</accession>
<dbReference type="Proteomes" id="UP000199754">
    <property type="component" value="Chromosome"/>
</dbReference>
<keyword evidence="10" id="KW-1185">Reference proteome</keyword>
<protein>
    <recommendedName>
        <fullName evidence="8">Probable membrane transporter protein</fullName>
    </recommendedName>
</protein>
<name>A0A221JWB3_9RHOB</name>
<evidence type="ECO:0000313" key="10">
    <source>
        <dbReference type="Proteomes" id="UP000199754"/>
    </source>
</evidence>
<feature type="transmembrane region" description="Helical" evidence="8">
    <location>
        <begin position="162"/>
        <end position="181"/>
    </location>
</feature>
<keyword evidence="6 8" id="KW-1133">Transmembrane helix</keyword>
<evidence type="ECO:0000256" key="4">
    <source>
        <dbReference type="ARBA" id="ARBA00022475"/>
    </source>
</evidence>
<feature type="transmembrane region" description="Helical" evidence="8">
    <location>
        <begin position="6"/>
        <end position="30"/>
    </location>
</feature>
<keyword evidence="7 8" id="KW-0472">Membrane</keyword>
<dbReference type="PANTHER" id="PTHR30269:SF37">
    <property type="entry name" value="MEMBRANE TRANSPORTER PROTEIN"/>
    <property type="match status" value="1"/>
</dbReference>
<comment type="subcellular location">
    <subcellularLocation>
        <location evidence="1 8">Cell membrane</location>
        <topology evidence="1 8">Multi-pass membrane protein</topology>
    </subcellularLocation>
</comment>
<evidence type="ECO:0000256" key="6">
    <source>
        <dbReference type="ARBA" id="ARBA00022989"/>
    </source>
</evidence>
<evidence type="ECO:0000256" key="7">
    <source>
        <dbReference type="ARBA" id="ARBA00023136"/>
    </source>
</evidence>
<proteinExistence type="inferred from homology"/>
<evidence type="ECO:0000256" key="5">
    <source>
        <dbReference type="ARBA" id="ARBA00022692"/>
    </source>
</evidence>
<dbReference type="InterPro" id="IPR002781">
    <property type="entry name" value="TM_pro_TauE-like"/>
</dbReference>
<sequence>MTVELLLILSLVVFAAAFVQGAIGIGFALIVAPIIGLMRPDLLPVTLLILMLPLNSLVGWRERVHVDWNGAKWITVGRFAGTFAGLWLLAALSSGQLDLAVGWFTILAAGAALFARPFDPNRPTALGVGLFTGITETSTGIGGPPLALLYQHASGPVLRSTVAVCFLVGEVLSLIVLAAAGRIGHEQLLAALYLCPAVLLGSGLSRLTHSRISGPGLRLAVLIFAIVSGLFLILR</sequence>